<keyword evidence="1" id="KW-0547">Nucleotide-binding</keyword>
<dbReference type="InterPro" id="IPR006674">
    <property type="entry name" value="HD_domain"/>
</dbReference>
<organism evidence="3 4">
    <name type="scientific">Microbacterium alkaliflavum</name>
    <dbReference type="NCBI Taxonomy" id="3248839"/>
    <lineage>
        <taxon>Bacteria</taxon>
        <taxon>Bacillati</taxon>
        <taxon>Actinomycetota</taxon>
        <taxon>Actinomycetes</taxon>
        <taxon>Micrococcales</taxon>
        <taxon>Microbacteriaceae</taxon>
        <taxon>Microbacterium</taxon>
    </lineage>
</organism>
<accession>A0ABW7QAK7</accession>
<dbReference type="EMBL" id="JBIQWL010000006">
    <property type="protein sequence ID" value="MFH8251919.1"/>
    <property type="molecule type" value="Genomic_DNA"/>
</dbReference>
<feature type="domain" description="HD/PDEase" evidence="2">
    <location>
        <begin position="54"/>
        <end position="133"/>
    </location>
</feature>
<evidence type="ECO:0000313" key="3">
    <source>
        <dbReference type="EMBL" id="MFH8251919.1"/>
    </source>
</evidence>
<sequence>MSDEVSEREWGGMLRTVAREASEPSSALRERGLIAAVPELAALAGTPQDPLWHPEGDVLVHSLWAADLAAARADAERFAPERRELVVLASLLHDIGKPATTRRRDGRLTSRGHAERGAEIVRALGRRLDWPGTLVRPIAAIVGDHMAHVSVQGAPSARAVRNLVSRLRGSEATLEDWAVVVKADGDARGSAARPDASIPWLRVARELGL</sequence>
<comment type="caution">
    <text evidence="3">The sequence shown here is derived from an EMBL/GenBank/DDBJ whole genome shotgun (WGS) entry which is preliminary data.</text>
</comment>
<dbReference type="InterPro" id="IPR003607">
    <property type="entry name" value="HD/PDEase_dom"/>
</dbReference>
<evidence type="ECO:0000313" key="4">
    <source>
        <dbReference type="Proteomes" id="UP001610861"/>
    </source>
</evidence>
<dbReference type="RefSeq" id="WP_397557366.1">
    <property type="nucleotide sequence ID" value="NZ_JBIQWL010000006.1"/>
</dbReference>
<name>A0ABW7QAK7_9MICO</name>
<proteinExistence type="predicted"/>
<gene>
    <name evidence="3" type="ORF">ACH3VR_16260</name>
</gene>
<keyword evidence="4" id="KW-1185">Reference proteome</keyword>
<dbReference type="InterPro" id="IPR050124">
    <property type="entry name" value="tRNA_CCA-adding_enzyme"/>
</dbReference>
<evidence type="ECO:0000259" key="2">
    <source>
        <dbReference type="SMART" id="SM00471"/>
    </source>
</evidence>
<dbReference type="NCBIfam" id="TIGR00277">
    <property type="entry name" value="HDIG"/>
    <property type="match status" value="1"/>
</dbReference>
<dbReference type="SMART" id="SM00471">
    <property type="entry name" value="HDc"/>
    <property type="match status" value="1"/>
</dbReference>
<protein>
    <submittedName>
        <fullName evidence="3">HDIG domain-containing metalloprotein</fullName>
    </submittedName>
</protein>
<reference evidence="3 4" key="1">
    <citation type="submission" date="2024-09" db="EMBL/GenBank/DDBJ databases">
        <authorList>
            <person name="Pan X."/>
        </authorList>
    </citation>
    <scope>NUCLEOTIDE SEQUENCE [LARGE SCALE GENOMIC DNA]</scope>
    <source>
        <strain evidence="3 4">B2969</strain>
    </source>
</reference>
<dbReference type="SUPFAM" id="SSF109604">
    <property type="entry name" value="HD-domain/PDEase-like"/>
    <property type="match status" value="1"/>
</dbReference>
<dbReference type="Gene3D" id="1.10.3090.10">
    <property type="entry name" value="cca-adding enzyme, domain 2"/>
    <property type="match status" value="1"/>
</dbReference>
<dbReference type="PANTHER" id="PTHR47545:SF1">
    <property type="entry name" value="MULTIFUNCTIONAL CCA PROTEIN"/>
    <property type="match status" value="1"/>
</dbReference>
<dbReference type="InterPro" id="IPR006675">
    <property type="entry name" value="HDIG_dom"/>
</dbReference>
<dbReference type="Pfam" id="PF01966">
    <property type="entry name" value="HD"/>
    <property type="match status" value="1"/>
</dbReference>
<dbReference type="PANTHER" id="PTHR47545">
    <property type="entry name" value="MULTIFUNCTIONAL CCA PROTEIN"/>
    <property type="match status" value="1"/>
</dbReference>
<evidence type="ECO:0000256" key="1">
    <source>
        <dbReference type="ARBA" id="ARBA00022741"/>
    </source>
</evidence>
<dbReference type="CDD" id="cd00077">
    <property type="entry name" value="HDc"/>
    <property type="match status" value="1"/>
</dbReference>
<dbReference type="Proteomes" id="UP001610861">
    <property type="component" value="Unassembled WGS sequence"/>
</dbReference>